<dbReference type="Gene3D" id="2.40.50.140">
    <property type="entry name" value="Nucleic acid-binding proteins"/>
    <property type="match status" value="1"/>
</dbReference>
<dbReference type="SUPFAM" id="SSF57863">
    <property type="entry name" value="ArfGap/RecO-like zinc finger"/>
    <property type="match status" value="1"/>
</dbReference>
<dbReference type="RefSeq" id="WP_160800983.1">
    <property type="nucleotide sequence ID" value="NZ_WUUL01000004.1"/>
</dbReference>
<proteinExistence type="inferred from homology"/>
<dbReference type="InterPro" id="IPR022572">
    <property type="entry name" value="DNA_rep/recomb_RecO_N"/>
</dbReference>
<dbReference type="HAMAP" id="MF_00201">
    <property type="entry name" value="RecO"/>
    <property type="match status" value="1"/>
</dbReference>
<keyword evidence="4 7" id="KW-0233">DNA recombination</keyword>
<gene>
    <name evidence="7 9" type="primary">recO</name>
    <name evidence="9" type="ORF">GSM42_07765</name>
</gene>
<dbReference type="GO" id="GO:0043590">
    <property type="term" value="C:bacterial nucleoid"/>
    <property type="evidence" value="ECO:0007669"/>
    <property type="project" value="TreeGrafter"/>
</dbReference>
<evidence type="ECO:0000256" key="7">
    <source>
        <dbReference type="HAMAP-Rule" id="MF_00201"/>
    </source>
</evidence>
<dbReference type="PANTHER" id="PTHR33991:SF1">
    <property type="entry name" value="DNA REPAIR PROTEIN RECO"/>
    <property type="match status" value="1"/>
</dbReference>
<comment type="similarity">
    <text evidence="1 7">Belongs to the RecO family.</text>
</comment>
<evidence type="ECO:0000256" key="3">
    <source>
        <dbReference type="ARBA" id="ARBA00022763"/>
    </source>
</evidence>
<keyword evidence="10" id="KW-1185">Reference proteome</keyword>
<dbReference type="Pfam" id="PF02565">
    <property type="entry name" value="RecO_C"/>
    <property type="match status" value="1"/>
</dbReference>
<reference evidence="9 10" key="1">
    <citation type="submission" date="2019-12" db="EMBL/GenBank/DDBJ databases">
        <title>Whole-genome analyses of novel actinobacteria.</title>
        <authorList>
            <person name="Sahin N."/>
            <person name="Saygin H."/>
        </authorList>
    </citation>
    <scope>NUCLEOTIDE SEQUENCE [LARGE SCALE GENOMIC DNA]</scope>
    <source>
        <strain evidence="9 10">KC615</strain>
    </source>
</reference>
<keyword evidence="3 7" id="KW-0227">DNA damage</keyword>
<dbReference type="SUPFAM" id="SSF50249">
    <property type="entry name" value="Nucleic acid-binding proteins"/>
    <property type="match status" value="1"/>
</dbReference>
<dbReference type="InterPro" id="IPR042242">
    <property type="entry name" value="RecO_C"/>
</dbReference>
<evidence type="ECO:0000313" key="10">
    <source>
        <dbReference type="Proteomes" id="UP000430692"/>
    </source>
</evidence>
<sequence length="251" mass="28529">MIIRLQGLVLRNKAYGESDQLLFIFTRERGRVSMIVRGSKKPRSRFGAVTEPFTIADFVCYQHSPTSMPSLSQADIIHHNQMIRSDLLLTAYGAYWLELVDRVIVEKEPSVTLYNQLGLLLAQLNEGKDPEILTRLLELAVLQEAGYKPVFSQCANCGASWKNGEATAFSLTQGGMVCTNCMTPRDMSIKPATAYYLRILNDLSADQLGEVNMKWETKRDMETILQYYLDAQLDVKNKTRVILHQLRSTWN</sequence>
<dbReference type="InterPro" id="IPR012340">
    <property type="entry name" value="NA-bd_OB-fold"/>
</dbReference>
<evidence type="ECO:0000313" key="9">
    <source>
        <dbReference type="EMBL" id="MXQ53627.1"/>
    </source>
</evidence>
<dbReference type="InterPro" id="IPR003717">
    <property type="entry name" value="RecO"/>
</dbReference>
<dbReference type="Gene3D" id="1.20.1440.120">
    <property type="entry name" value="Recombination protein O, C-terminal domain"/>
    <property type="match status" value="1"/>
</dbReference>
<dbReference type="GO" id="GO:0006302">
    <property type="term" value="P:double-strand break repair"/>
    <property type="evidence" value="ECO:0007669"/>
    <property type="project" value="TreeGrafter"/>
</dbReference>
<dbReference type="AlphaFoldDB" id="A0A6I4VPQ5"/>
<name>A0A6I4VPQ5_9BACL</name>
<comment type="function">
    <text evidence="7">Involved in DNA repair and RecF pathway recombination.</text>
</comment>
<evidence type="ECO:0000256" key="1">
    <source>
        <dbReference type="ARBA" id="ARBA00007452"/>
    </source>
</evidence>
<accession>A0A6I4VPQ5</accession>
<feature type="domain" description="DNA replication/recombination mediator RecO N-terminal" evidence="8">
    <location>
        <begin position="1"/>
        <end position="78"/>
    </location>
</feature>
<evidence type="ECO:0000259" key="8">
    <source>
        <dbReference type="Pfam" id="PF11967"/>
    </source>
</evidence>
<dbReference type="Proteomes" id="UP000430692">
    <property type="component" value="Unassembled WGS sequence"/>
</dbReference>
<dbReference type="GO" id="GO:0006310">
    <property type="term" value="P:DNA recombination"/>
    <property type="evidence" value="ECO:0007669"/>
    <property type="project" value="UniProtKB-UniRule"/>
</dbReference>
<dbReference type="Pfam" id="PF11967">
    <property type="entry name" value="RecO_N"/>
    <property type="match status" value="1"/>
</dbReference>
<dbReference type="NCBIfam" id="TIGR00613">
    <property type="entry name" value="reco"/>
    <property type="match status" value="1"/>
</dbReference>
<evidence type="ECO:0000256" key="5">
    <source>
        <dbReference type="ARBA" id="ARBA00023204"/>
    </source>
</evidence>
<dbReference type="EMBL" id="WUUL01000004">
    <property type="protein sequence ID" value="MXQ53627.1"/>
    <property type="molecule type" value="Genomic_DNA"/>
</dbReference>
<dbReference type="InterPro" id="IPR037278">
    <property type="entry name" value="ARFGAP/RecO"/>
</dbReference>
<keyword evidence="5 7" id="KW-0234">DNA repair</keyword>
<evidence type="ECO:0000256" key="6">
    <source>
        <dbReference type="ARBA" id="ARBA00033409"/>
    </source>
</evidence>
<evidence type="ECO:0000256" key="4">
    <source>
        <dbReference type="ARBA" id="ARBA00023172"/>
    </source>
</evidence>
<organism evidence="9 10">
    <name type="scientific">Shimazuella alba</name>
    <dbReference type="NCBI Taxonomy" id="2690964"/>
    <lineage>
        <taxon>Bacteria</taxon>
        <taxon>Bacillati</taxon>
        <taxon>Bacillota</taxon>
        <taxon>Bacilli</taxon>
        <taxon>Bacillales</taxon>
        <taxon>Thermoactinomycetaceae</taxon>
        <taxon>Shimazuella</taxon>
    </lineage>
</organism>
<comment type="caution">
    <text evidence="9">The sequence shown here is derived from an EMBL/GenBank/DDBJ whole genome shotgun (WGS) entry which is preliminary data.</text>
</comment>
<dbReference type="PANTHER" id="PTHR33991">
    <property type="entry name" value="DNA REPAIR PROTEIN RECO"/>
    <property type="match status" value="1"/>
</dbReference>
<protein>
    <recommendedName>
        <fullName evidence="2 7">DNA repair protein RecO</fullName>
    </recommendedName>
    <alternativeName>
        <fullName evidence="6 7">Recombination protein O</fullName>
    </alternativeName>
</protein>
<evidence type="ECO:0000256" key="2">
    <source>
        <dbReference type="ARBA" id="ARBA00021310"/>
    </source>
</evidence>